<dbReference type="GO" id="GO:0016787">
    <property type="term" value="F:hydrolase activity"/>
    <property type="evidence" value="ECO:0007669"/>
    <property type="project" value="UniProtKB-KW"/>
</dbReference>
<evidence type="ECO:0000256" key="7">
    <source>
        <dbReference type="ARBA" id="ARBA00031828"/>
    </source>
</evidence>
<dbReference type="NCBIfam" id="TIGR01656">
    <property type="entry name" value="Histidinol-ppas"/>
    <property type="match status" value="1"/>
</dbReference>
<keyword evidence="3" id="KW-0963">Cytoplasm</keyword>
<dbReference type="InterPro" id="IPR006549">
    <property type="entry name" value="HAD-SF_hydro_IIIA"/>
</dbReference>
<dbReference type="Gene3D" id="3.40.50.1000">
    <property type="entry name" value="HAD superfamily/HAD-like"/>
    <property type="match status" value="1"/>
</dbReference>
<evidence type="ECO:0000256" key="2">
    <source>
        <dbReference type="ARBA" id="ARBA00005628"/>
    </source>
</evidence>
<reference evidence="11" key="1">
    <citation type="journal article" date="2019" name="Int. J. Syst. Evol. Microbiol.">
        <title>The Global Catalogue of Microorganisms (GCM) 10K type strain sequencing project: providing services to taxonomists for standard genome sequencing and annotation.</title>
        <authorList>
            <consortium name="The Broad Institute Genomics Platform"/>
            <consortium name="The Broad Institute Genome Sequencing Center for Infectious Disease"/>
            <person name="Wu L."/>
            <person name="Ma J."/>
        </authorList>
    </citation>
    <scope>NUCLEOTIDE SEQUENCE [LARGE SCALE GENOMIC DNA]</scope>
    <source>
        <strain evidence="11">CGMCC 4.7382</strain>
    </source>
</reference>
<dbReference type="PANTHER" id="PTHR42891:SF1">
    <property type="entry name" value="D-GLYCERO-BETA-D-MANNO-HEPTOSE-1,7-BISPHOSPHATE 7-PHOSPHATASE"/>
    <property type="match status" value="1"/>
</dbReference>
<comment type="similarity">
    <text evidence="2">Belongs to the GmhB family.</text>
</comment>
<dbReference type="InterPro" id="IPR023214">
    <property type="entry name" value="HAD_sf"/>
</dbReference>
<dbReference type="Pfam" id="PF13242">
    <property type="entry name" value="Hydrolase_like"/>
    <property type="match status" value="1"/>
</dbReference>
<gene>
    <name evidence="10" type="ORF">ACFQRF_25845</name>
</gene>
<evidence type="ECO:0000256" key="6">
    <source>
        <dbReference type="ARBA" id="ARBA00023277"/>
    </source>
</evidence>
<organism evidence="10 11">
    <name type="scientific">Marinactinospora rubrisoli</name>
    <dbReference type="NCBI Taxonomy" id="2715399"/>
    <lineage>
        <taxon>Bacteria</taxon>
        <taxon>Bacillati</taxon>
        <taxon>Actinomycetota</taxon>
        <taxon>Actinomycetes</taxon>
        <taxon>Streptosporangiales</taxon>
        <taxon>Nocardiopsidaceae</taxon>
        <taxon>Marinactinospora</taxon>
    </lineage>
</organism>
<dbReference type="Pfam" id="PF00535">
    <property type="entry name" value="Glycos_transf_2"/>
    <property type="match status" value="1"/>
</dbReference>
<evidence type="ECO:0000256" key="3">
    <source>
        <dbReference type="ARBA" id="ARBA00022490"/>
    </source>
</evidence>
<keyword evidence="11" id="KW-1185">Reference proteome</keyword>
<dbReference type="InterPro" id="IPR006543">
    <property type="entry name" value="Histidinol-phos"/>
</dbReference>
<dbReference type="NCBIfam" id="TIGR01662">
    <property type="entry name" value="HAD-SF-IIIA"/>
    <property type="match status" value="1"/>
</dbReference>
<name>A0ABW2KPD2_9ACTN</name>
<dbReference type="EMBL" id="JBHTBH010000016">
    <property type="protein sequence ID" value="MFC7331166.1"/>
    <property type="molecule type" value="Genomic_DNA"/>
</dbReference>
<sequence length="655" mass="69037">MPSTTSGAAGGRPARTAEVRYAVVIPTVGRPGLRSMAERLLAAGRTAPEEVIVVDDRPGGAPPLPVAGLPGVRVLRSGGRGPAAARDAGWRAARAEWIVFLDDDVRPGPRWTDRLAADLAGLPFYTAGSQARVRVPAPAGRRPTDSERGTLALAGAAWITADMAYRRSVLAEVGGFDTRFTRAYREDTDLALRVFNAGYQLVRGEREITHPPLQAGPWYSLGRQRGNADDALMRRLHGPRWRERVGEPAGRLPWHVLTTATLAAAGATSVLARRHPAARRAAPPLAAAWLALTADFARRRIVPGPRTPGEIAAMAATSVLIPPVACAHRLLGAARHRGARPHRRPAVRAILFDRDGTLVRDVPYNNDPARVRPTRTARAAVARARRAGVRVGVVSNQSGVARGLLTREELAAVNARIDALLGPFDTWQVCVHGPGDGCRCRKPGPGLVEAAAAELGVRPAECAVIGDIGADLAAARAAGARGILVPTPVTRPEEITGAEETARTVDAAVDLALAPRPEPGPPTAPPHRTPDPRRGATRLAPALLVLAERLRGRLRATARPAEREGRPAGPYDAAPALTLLTALALPALSLTTVVAVPPPLPAARARAARRVRPDPGRPGRFAGVRGPIRGFARPAGPRPRHRPSAPDRDSAGGAA</sequence>
<evidence type="ECO:0000256" key="5">
    <source>
        <dbReference type="ARBA" id="ARBA00022801"/>
    </source>
</evidence>
<evidence type="ECO:0000256" key="8">
    <source>
        <dbReference type="SAM" id="MobiDB-lite"/>
    </source>
</evidence>
<evidence type="ECO:0000256" key="4">
    <source>
        <dbReference type="ARBA" id="ARBA00022723"/>
    </source>
</evidence>
<evidence type="ECO:0000259" key="9">
    <source>
        <dbReference type="Pfam" id="PF00535"/>
    </source>
</evidence>
<dbReference type="SUPFAM" id="SSF53448">
    <property type="entry name" value="Nucleotide-diphospho-sugar transferases"/>
    <property type="match status" value="1"/>
</dbReference>
<comment type="subcellular location">
    <subcellularLocation>
        <location evidence="1">Cytoplasm</location>
    </subcellularLocation>
</comment>
<keyword evidence="6" id="KW-0119">Carbohydrate metabolism</keyword>
<comment type="caution">
    <text evidence="10">The sequence shown here is derived from an EMBL/GenBank/DDBJ whole genome shotgun (WGS) entry which is preliminary data.</text>
</comment>
<accession>A0ABW2KPD2</accession>
<feature type="region of interest" description="Disordered" evidence="8">
    <location>
        <begin position="513"/>
        <end position="535"/>
    </location>
</feature>
<dbReference type="Proteomes" id="UP001596540">
    <property type="component" value="Unassembled WGS sequence"/>
</dbReference>
<evidence type="ECO:0000256" key="1">
    <source>
        <dbReference type="ARBA" id="ARBA00004496"/>
    </source>
</evidence>
<evidence type="ECO:0000313" key="11">
    <source>
        <dbReference type="Proteomes" id="UP001596540"/>
    </source>
</evidence>
<dbReference type="SUPFAM" id="SSF56784">
    <property type="entry name" value="HAD-like"/>
    <property type="match status" value="1"/>
</dbReference>
<feature type="compositionally biased region" description="Basic and acidic residues" evidence="8">
    <location>
        <begin position="644"/>
        <end position="655"/>
    </location>
</feature>
<evidence type="ECO:0000313" key="10">
    <source>
        <dbReference type="EMBL" id="MFC7331166.1"/>
    </source>
</evidence>
<feature type="region of interest" description="Disordered" evidence="8">
    <location>
        <begin position="607"/>
        <end position="655"/>
    </location>
</feature>
<dbReference type="InterPro" id="IPR036412">
    <property type="entry name" value="HAD-like_sf"/>
</dbReference>
<feature type="domain" description="Glycosyltransferase 2-like" evidence="9">
    <location>
        <begin position="23"/>
        <end position="124"/>
    </location>
</feature>
<keyword evidence="5 10" id="KW-0378">Hydrolase</keyword>
<dbReference type="RefSeq" id="WP_379873834.1">
    <property type="nucleotide sequence ID" value="NZ_JBHTBH010000016.1"/>
</dbReference>
<protein>
    <recommendedName>
        <fullName evidence="7">D,D-heptose 1,7-bisphosphate phosphatase</fullName>
    </recommendedName>
</protein>
<dbReference type="InterPro" id="IPR029044">
    <property type="entry name" value="Nucleotide-diphossugar_trans"/>
</dbReference>
<dbReference type="InterPro" id="IPR001173">
    <property type="entry name" value="Glyco_trans_2-like"/>
</dbReference>
<dbReference type="Gene3D" id="3.90.550.10">
    <property type="entry name" value="Spore Coat Polysaccharide Biosynthesis Protein SpsA, Chain A"/>
    <property type="match status" value="1"/>
</dbReference>
<dbReference type="InterPro" id="IPR004446">
    <property type="entry name" value="Heptose_bisP_phosphatase"/>
</dbReference>
<feature type="compositionally biased region" description="Pro residues" evidence="8">
    <location>
        <begin position="516"/>
        <end position="527"/>
    </location>
</feature>
<feature type="compositionally biased region" description="Low complexity" evidence="8">
    <location>
        <begin position="625"/>
        <end position="635"/>
    </location>
</feature>
<dbReference type="PANTHER" id="PTHR42891">
    <property type="entry name" value="D-GLYCERO-BETA-D-MANNO-HEPTOSE-1,7-BISPHOSPHATE 7-PHOSPHATASE"/>
    <property type="match status" value="1"/>
</dbReference>
<keyword evidence="4" id="KW-0479">Metal-binding</keyword>
<proteinExistence type="inferred from homology"/>